<evidence type="ECO:0000259" key="4">
    <source>
        <dbReference type="PROSITE" id="PS51352"/>
    </source>
</evidence>
<dbReference type="GO" id="GO:0006457">
    <property type="term" value="P:protein folding"/>
    <property type="evidence" value="ECO:0007669"/>
    <property type="project" value="TreeGrafter"/>
</dbReference>
<dbReference type="SUPFAM" id="SSF52833">
    <property type="entry name" value="Thioredoxin-like"/>
    <property type="match status" value="1"/>
</dbReference>
<dbReference type="PANTHER" id="PTHR45672">
    <property type="entry name" value="PROTEIN DISULFIDE-ISOMERASE C17H9.14C-RELATED"/>
    <property type="match status" value="1"/>
</dbReference>
<feature type="signal peptide" evidence="3">
    <location>
        <begin position="1"/>
        <end position="16"/>
    </location>
</feature>
<keyword evidence="2 3" id="KW-0732">Signal</keyword>
<evidence type="ECO:0000313" key="5">
    <source>
        <dbReference type="EMBL" id="CBY20524.1"/>
    </source>
</evidence>
<keyword evidence="6" id="KW-1185">Reference proteome</keyword>
<dbReference type="InParanoid" id="E4WRZ2"/>
<dbReference type="InterPro" id="IPR036249">
    <property type="entry name" value="Thioredoxin-like_sf"/>
</dbReference>
<dbReference type="Gene3D" id="3.40.30.10">
    <property type="entry name" value="Glutaredoxin"/>
    <property type="match status" value="2"/>
</dbReference>
<reference evidence="5" key="1">
    <citation type="journal article" date="2010" name="Science">
        <title>Plasticity of animal genome architecture unmasked by rapid evolution of a pelagic tunicate.</title>
        <authorList>
            <person name="Denoeud F."/>
            <person name="Henriet S."/>
            <person name="Mungpakdee S."/>
            <person name="Aury J.M."/>
            <person name="Da Silva C."/>
            <person name="Brinkmann H."/>
            <person name="Mikhaleva J."/>
            <person name="Olsen L.C."/>
            <person name="Jubin C."/>
            <person name="Canestro C."/>
            <person name="Bouquet J.M."/>
            <person name="Danks G."/>
            <person name="Poulain J."/>
            <person name="Campsteijn C."/>
            <person name="Adamski M."/>
            <person name="Cross I."/>
            <person name="Yadetie F."/>
            <person name="Muffato M."/>
            <person name="Louis A."/>
            <person name="Butcher S."/>
            <person name="Tsagkogeorga G."/>
            <person name="Konrad A."/>
            <person name="Singh S."/>
            <person name="Jensen M.F."/>
            <person name="Cong E.H."/>
            <person name="Eikeseth-Otteraa H."/>
            <person name="Noel B."/>
            <person name="Anthouard V."/>
            <person name="Porcel B.M."/>
            <person name="Kachouri-Lafond R."/>
            <person name="Nishino A."/>
            <person name="Ugolini M."/>
            <person name="Chourrout P."/>
            <person name="Nishida H."/>
            <person name="Aasland R."/>
            <person name="Huzurbazar S."/>
            <person name="Westhof E."/>
            <person name="Delsuc F."/>
            <person name="Lehrach H."/>
            <person name="Reinhardt R."/>
            <person name="Weissenbach J."/>
            <person name="Roy S.W."/>
            <person name="Artiguenave F."/>
            <person name="Postlethwait J.H."/>
            <person name="Manak J.R."/>
            <person name="Thompson E.M."/>
            <person name="Jaillon O."/>
            <person name="Du Pasquier L."/>
            <person name="Boudinot P."/>
            <person name="Liberles D.A."/>
            <person name="Volff J.N."/>
            <person name="Philippe H."/>
            <person name="Lenhard B."/>
            <person name="Roest Crollius H."/>
            <person name="Wincker P."/>
            <person name="Chourrout D."/>
        </authorList>
    </citation>
    <scope>NUCLEOTIDE SEQUENCE [LARGE SCALE GENOMIC DNA]</scope>
</reference>
<organism evidence="5">
    <name type="scientific">Oikopleura dioica</name>
    <name type="common">Tunicate</name>
    <dbReference type="NCBI Taxonomy" id="34765"/>
    <lineage>
        <taxon>Eukaryota</taxon>
        <taxon>Metazoa</taxon>
        <taxon>Chordata</taxon>
        <taxon>Tunicata</taxon>
        <taxon>Appendicularia</taxon>
        <taxon>Copelata</taxon>
        <taxon>Oikopleuridae</taxon>
        <taxon>Oikopleura</taxon>
    </lineage>
</organism>
<dbReference type="EMBL" id="FN653015">
    <property type="protein sequence ID" value="CBY20524.1"/>
    <property type="molecule type" value="Genomic_DNA"/>
</dbReference>
<accession>E4WRZ2</accession>
<dbReference type="CDD" id="cd02961">
    <property type="entry name" value="PDI_a_family"/>
    <property type="match status" value="1"/>
</dbReference>
<dbReference type="Pfam" id="PF13848">
    <property type="entry name" value="Thioredoxin_6"/>
    <property type="match status" value="1"/>
</dbReference>
<proteinExistence type="inferred from homology"/>
<evidence type="ECO:0000256" key="3">
    <source>
        <dbReference type="SAM" id="SignalP"/>
    </source>
</evidence>
<feature type="chain" id="PRO_5003192221" description="Thioredoxin domain-containing protein" evidence="3">
    <location>
        <begin position="17"/>
        <end position="476"/>
    </location>
</feature>
<dbReference type="GO" id="GO:0003756">
    <property type="term" value="F:protein disulfide isomerase activity"/>
    <property type="evidence" value="ECO:0007669"/>
    <property type="project" value="TreeGrafter"/>
</dbReference>
<dbReference type="GO" id="GO:0005783">
    <property type="term" value="C:endoplasmic reticulum"/>
    <property type="evidence" value="ECO:0007669"/>
    <property type="project" value="TreeGrafter"/>
</dbReference>
<name>E4WRZ2_OIKDI</name>
<gene>
    <name evidence="5" type="ORF">GSOID_T00000522001</name>
</gene>
<dbReference type="PROSITE" id="PS51352">
    <property type="entry name" value="THIOREDOXIN_2"/>
    <property type="match status" value="1"/>
</dbReference>
<protein>
    <recommendedName>
        <fullName evidence="4">Thioredoxin domain-containing protein</fullName>
    </recommendedName>
</protein>
<evidence type="ECO:0000256" key="2">
    <source>
        <dbReference type="ARBA" id="ARBA00022729"/>
    </source>
</evidence>
<dbReference type="OrthoDB" id="10318419at2759"/>
<dbReference type="Pfam" id="PF00085">
    <property type="entry name" value="Thioredoxin"/>
    <property type="match status" value="1"/>
</dbReference>
<dbReference type="AlphaFoldDB" id="E4WRZ2"/>
<dbReference type="InterPro" id="IPR013766">
    <property type="entry name" value="Thioredoxin_domain"/>
</dbReference>
<dbReference type="InterPro" id="IPR051063">
    <property type="entry name" value="PDI"/>
</dbReference>
<evidence type="ECO:0000313" key="6">
    <source>
        <dbReference type="Proteomes" id="UP000001307"/>
    </source>
</evidence>
<evidence type="ECO:0000256" key="1">
    <source>
        <dbReference type="ARBA" id="ARBA00006347"/>
    </source>
</evidence>
<sequence>MRIFLSLFAVLSVVLAQDPVAENIEVAAPENEKDEVEAIIESNQVSEEEYVEYIDDLGELQKMINENEYVLAYFFHPACIPCMEFSETFNELPAALEDHEWAQDIELVQINMGADTEKIKEMYNIDGYPWVNFYKNGRASRYQGRRHIPKLVKFMARRILYSFRFRIERHGTYIFKQAMDGRITEMEGEMSEESLKSFLENFGKPLVSDYTEEHTMVIFNKDQKHHVFLLLPDATNEEEEMKYNKIQDNFIEFAANVEKAGHGKDTMFMVADADNPDNYRLVGFFDVIPEELPTYRISHTETGNRWGRRVMKKKEWEPERLFEVFKNAVEANEKFQLAEGAPENFYEMEPLFLTTAVFEQNIAQQKPHLVLFHNGENELEMELLKQIAEGFPLETFKKKKRGYPRITEFNIKRNYIIASTSTSVIRGHQIKAGEFWLFRGLETMTKYDGPLEYESIYQWTKEKSKKKLIEGQHDEL</sequence>
<comment type="similarity">
    <text evidence="1">Belongs to the protein disulfide isomerase family.</text>
</comment>
<feature type="domain" description="Thioredoxin" evidence="4">
    <location>
        <begin position="22"/>
        <end position="204"/>
    </location>
</feature>
<dbReference type="PANTHER" id="PTHR45672:SF3">
    <property type="entry name" value="THIOREDOXIN DOMAIN-CONTAINING PROTEIN 5"/>
    <property type="match status" value="1"/>
</dbReference>
<dbReference type="Proteomes" id="UP000001307">
    <property type="component" value="Unassembled WGS sequence"/>
</dbReference>